<proteinExistence type="predicted"/>
<evidence type="ECO:0000313" key="4">
    <source>
        <dbReference type="Proteomes" id="UP000294530"/>
    </source>
</evidence>
<reference evidence="3 4" key="1">
    <citation type="journal article" date="2021" name="Genome Biol.">
        <title>AFLAP: assembly-free linkage analysis pipeline using k-mers from genome sequencing data.</title>
        <authorList>
            <person name="Fletcher K."/>
            <person name="Zhang L."/>
            <person name="Gil J."/>
            <person name="Han R."/>
            <person name="Cavanaugh K."/>
            <person name="Michelmore R."/>
        </authorList>
    </citation>
    <scope>NUCLEOTIDE SEQUENCE [LARGE SCALE GENOMIC DNA]</scope>
    <source>
        <strain evidence="3 4">SF5</strain>
    </source>
</reference>
<dbReference type="RefSeq" id="XP_067821083.1">
    <property type="nucleotide sequence ID" value="XM_067959888.1"/>
</dbReference>
<evidence type="ECO:0000256" key="2">
    <source>
        <dbReference type="SAM" id="MobiDB-lite"/>
    </source>
</evidence>
<organism evidence="3 4">
    <name type="scientific">Bremia lactucae</name>
    <name type="common">Lettuce downy mildew</name>
    <dbReference type="NCBI Taxonomy" id="4779"/>
    <lineage>
        <taxon>Eukaryota</taxon>
        <taxon>Sar</taxon>
        <taxon>Stramenopiles</taxon>
        <taxon>Oomycota</taxon>
        <taxon>Peronosporomycetes</taxon>
        <taxon>Peronosporales</taxon>
        <taxon>Peronosporaceae</taxon>
        <taxon>Bremia</taxon>
    </lineage>
</organism>
<feature type="coiled-coil region" evidence="1">
    <location>
        <begin position="133"/>
        <end position="185"/>
    </location>
</feature>
<gene>
    <name evidence="3" type="ORF">CCR75_001787</name>
</gene>
<dbReference type="Proteomes" id="UP000294530">
    <property type="component" value="Unassembled WGS sequence"/>
</dbReference>
<dbReference type="AlphaFoldDB" id="A0A976FSE0"/>
<feature type="coiled-coil region" evidence="1">
    <location>
        <begin position="70"/>
        <end position="97"/>
    </location>
</feature>
<comment type="caution">
    <text evidence="3">The sequence shown here is derived from an EMBL/GenBank/DDBJ whole genome shotgun (WGS) entry which is preliminary data.</text>
</comment>
<feature type="compositionally biased region" description="Basic and acidic residues" evidence="2">
    <location>
        <begin position="203"/>
        <end position="213"/>
    </location>
</feature>
<dbReference type="GeneID" id="94345559"/>
<accession>A0A976FSE0</accession>
<evidence type="ECO:0000256" key="1">
    <source>
        <dbReference type="SAM" id="Coils"/>
    </source>
</evidence>
<keyword evidence="1" id="KW-0175">Coiled coil</keyword>
<name>A0A976FSE0_BRELC</name>
<dbReference type="EMBL" id="SHOA02000015">
    <property type="protein sequence ID" value="TDH71584.1"/>
    <property type="molecule type" value="Genomic_DNA"/>
</dbReference>
<keyword evidence="4" id="KW-1185">Reference proteome</keyword>
<evidence type="ECO:0000313" key="3">
    <source>
        <dbReference type="EMBL" id="TDH71584.1"/>
    </source>
</evidence>
<sequence length="351" mass="40312">MTVVGVGISWDMQRARENEARLRSLLEQSNVSDDILPPPVQRLSLSDVTSSKEQQRQANFDSTSVASLELASSNDRIAQLENQLLDAEETICHLKAEKLAALRDIERLLATTSEGGRQAARQEDASGQTRNLVLELKTQLAEQKEEHRLQQERQTAIIQNQERELQNLRDQLLDTTRQYEDLQQRHMDLLEVDDEVAMPQSDPKAKMSLETESKSAVSDETDSTLRRGRAPANADTVNSKWFEELVRHPTPHFDLNSPEVAYLLRAWTIDMKKWRYLRRWLLQVVQTKGPLPDAFPMAVELPRLSPEVRDGFLTLVLPLLRKQTERDILAHCRKYNDGIHTDVRFRVVPRP</sequence>
<protein>
    <submittedName>
        <fullName evidence="3">Uncharacterized protein</fullName>
    </submittedName>
</protein>
<dbReference type="KEGG" id="blac:94345559"/>
<feature type="region of interest" description="Disordered" evidence="2">
    <location>
        <begin position="199"/>
        <end position="232"/>
    </location>
</feature>
<dbReference type="OrthoDB" id="67951at2759"/>